<reference evidence="2 3" key="1">
    <citation type="submission" date="2020-04" db="EMBL/GenBank/DDBJ databases">
        <title>Flammeovirga sp. SR4, a novel species isolated from seawater.</title>
        <authorList>
            <person name="Wang X."/>
        </authorList>
    </citation>
    <scope>NUCLEOTIDE SEQUENCE [LARGE SCALE GENOMIC DNA]</scope>
    <source>
        <strain evidence="2 3">SR4</strain>
    </source>
</reference>
<evidence type="ECO:0000259" key="1">
    <source>
        <dbReference type="PROSITE" id="PS51502"/>
    </source>
</evidence>
<dbReference type="EMBL" id="JABAIL010000002">
    <property type="protein sequence ID" value="NLR90860.1"/>
    <property type="molecule type" value="Genomic_DNA"/>
</dbReference>
<dbReference type="RefSeq" id="WP_168881574.1">
    <property type="nucleotide sequence ID" value="NZ_JABAIL010000002.1"/>
</dbReference>
<dbReference type="InterPro" id="IPR011008">
    <property type="entry name" value="Dimeric_a/b-barrel"/>
</dbReference>
<name>A0A7X8XV94_9BACT</name>
<feature type="domain" description="Stress-response A/B barrel" evidence="1">
    <location>
        <begin position="2"/>
        <end position="99"/>
    </location>
</feature>
<dbReference type="AlphaFoldDB" id="A0A7X8XV94"/>
<dbReference type="SUPFAM" id="SSF54909">
    <property type="entry name" value="Dimeric alpha+beta barrel"/>
    <property type="match status" value="1"/>
</dbReference>
<proteinExistence type="predicted"/>
<dbReference type="Proteomes" id="UP000585050">
    <property type="component" value="Unassembled WGS sequence"/>
</dbReference>
<dbReference type="PROSITE" id="PS51502">
    <property type="entry name" value="S_R_A_B_BARREL"/>
    <property type="match status" value="1"/>
</dbReference>
<evidence type="ECO:0000313" key="3">
    <source>
        <dbReference type="Proteomes" id="UP000585050"/>
    </source>
</evidence>
<keyword evidence="3" id="KW-1185">Reference proteome</keyword>
<dbReference type="SMART" id="SM00886">
    <property type="entry name" value="Dabb"/>
    <property type="match status" value="1"/>
</dbReference>
<evidence type="ECO:0000313" key="2">
    <source>
        <dbReference type="EMBL" id="NLR90860.1"/>
    </source>
</evidence>
<gene>
    <name evidence="2" type="ORF">HGP29_06565</name>
</gene>
<comment type="caution">
    <text evidence="2">The sequence shown here is derived from an EMBL/GenBank/DDBJ whole genome shotgun (WGS) entry which is preliminary data.</text>
</comment>
<sequence>MYKHIVLWKLQEEAQGNSKSVNAGLVKEKVEGLKQFIPEIEDLDVGINIGDYGASFFDVGMYITFQSKEDFLKYITYKEHDEVVTFIQSVMSAEEIVDFES</sequence>
<dbReference type="InterPro" id="IPR013097">
    <property type="entry name" value="Dabb"/>
</dbReference>
<accession>A0A7X8XV94</accession>
<dbReference type="Gene3D" id="3.30.70.100">
    <property type="match status" value="1"/>
</dbReference>
<organism evidence="2 3">
    <name type="scientific">Flammeovirga agarivorans</name>
    <dbReference type="NCBI Taxonomy" id="2726742"/>
    <lineage>
        <taxon>Bacteria</taxon>
        <taxon>Pseudomonadati</taxon>
        <taxon>Bacteroidota</taxon>
        <taxon>Cytophagia</taxon>
        <taxon>Cytophagales</taxon>
        <taxon>Flammeovirgaceae</taxon>
        <taxon>Flammeovirga</taxon>
    </lineage>
</organism>
<protein>
    <submittedName>
        <fullName evidence="2">Dabb family protein</fullName>
    </submittedName>
</protein>
<dbReference type="Pfam" id="PF07876">
    <property type="entry name" value="Dabb"/>
    <property type="match status" value="1"/>
</dbReference>